<dbReference type="InterPro" id="IPR013154">
    <property type="entry name" value="ADH-like_N"/>
</dbReference>
<dbReference type="InterPro" id="IPR011032">
    <property type="entry name" value="GroES-like_sf"/>
</dbReference>
<sequence>MDHSAENQATFERDTEMAFAVFRCPPELLLRPLVRNNLCVPRPLMNLTHSHVRTLCRAAVCEEYNKPLVIRNIPRVEKLGSGLIRVAVKCVGVNFADILSCKGQYQKKLSPPFVPGLEISGEVSEVADNVTTFKKGDRVFGAAISDGFSEEVIAHPQGLWHIPANATFTQAATLVVSYGTAMLALEQRAHIQPGETVLVTAAAGAVGLAAVDIAKNVYNAKVIGAAGGPEKCALLKRKGADHVIDYTKESIREKVKEFTGGKGVNIAFDNVGGTSFTECLKSLAWDGRILVVGFAGGNIPKIPANLLLLKNASAIGVYWGDHLHHNPGALRKSVTDVLDHFEDGKITPTISETFPLEKINEAFEYITSRK</sequence>
<evidence type="ECO:0000259" key="1">
    <source>
        <dbReference type="SMART" id="SM00829"/>
    </source>
</evidence>
<dbReference type="CDD" id="cd08241">
    <property type="entry name" value="QOR1"/>
    <property type="match status" value="1"/>
</dbReference>
<organism evidence="2 3">
    <name type="scientific">Saccoglossus kowalevskii</name>
    <name type="common">Acorn worm</name>
    <dbReference type="NCBI Taxonomy" id="10224"/>
    <lineage>
        <taxon>Eukaryota</taxon>
        <taxon>Metazoa</taxon>
        <taxon>Hemichordata</taxon>
        <taxon>Enteropneusta</taxon>
        <taxon>Harrimaniidae</taxon>
        <taxon>Saccoglossus</taxon>
    </lineage>
</organism>
<dbReference type="Proteomes" id="UP000694865">
    <property type="component" value="Unplaced"/>
</dbReference>
<protein>
    <submittedName>
        <fullName evidence="3">Quinone oxidoreductase-like protein 2 homolog</fullName>
    </submittedName>
</protein>
<feature type="domain" description="Enoyl reductase (ER)" evidence="1">
    <location>
        <begin position="66"/>
        <end position="369"/>
    </location>
</feature>
<accession>A0ABM0GIG4</accession>
<dbReference type="InterPro" id="IPR051397">
    <property type="entry name" value="Zn-ADH-like_protein"/>
</dbReference>
<dbReference type="SUPFAM" id="SSF50129">
    <property type="entry name" value="GroES-like"/>
    <property type="match status" value="1"/>
</dbReference>
<keyword evidence="2" id="KW-1185">Reference proteome</keyword>
<dbReference type="PANTHER" id="PTHR43677">
    <property type="entry name" value="SHORT-CHAIN DEHYDROGENASE/REDUCTASE"/>
    <property type="match status" value="1"/>
</dbReference>
<evidence type="ECO:0000313" key="3">
    <source>
        <dbReference type="RefSeq" id="XP_002730540.2"/>
    </source>
</evidence>
<dbReference type="Pfam" id="PF08240">
    <property type="entry name" value="ADH_N"/>
    <property type="match status" value="1"/>
</dbReference>
<evidence type="ECO:0000313" key="2">
    <source>
        <dbReference type="Proteomes" id="UP000694865"/>
    </source>
</evidence>
<dbReference type="InterPro" id="IPR013149">
    <property type="entry name" value="ADH-like_C"/>
</dbReference>
<dbReference type="Gene3D" id="3.90.180.10">
    <property type="entry name" value="Medium-chain alcohol dehydrogenases, catalytic domain"/>
    <property type="match status" value="1"/>
</dbReference>
<dbReference type="PANTHER" id="PTHR43677:SF4">
    <property type="entry name" value="QUINONE OXIDOREDUCTASE-LIKE PROTEIN 2"/>
    <property type="match status" value="1"/>
</dbReference>
<dbReference type="InterPro" id="IPR020843">
    <property type="entry name" value="ER"/>
</dbReference>
<proteinExistence type="predicted"/>
<dbReference type="RefSeq" id="XP_002730540.2">
    <property type="nucleotide sequence ID" value="XM_002730494.2"/>
</dbReference>
<name>A0ABM0GIG4_SACKO</name>
<dbReference type="Gene3D" id="3.40.50.720">
    <property type="entry name" value="NAD(P)-binding Rossmann-like Domain"/>
    <property type="match status" value="1"/>
</dbReference>
<dbReference type="GeneID" id="100369256"/>
<reference evidence="3" key="1">
    <citation type="submission" date="2025-08" db="UniProtKB">
        <authorList>
            <consortium name="RefSeq"/>
        </authorList>
    </citation>
    <scope>IDENTIFICATION</scope>
    <source>
        <tissue evidence="3">Testes</tissue>
    </source>
</reference>
<gene>
    <name evidence="3" type="primary">LOC100369256</name>
</gene>
<dbReference type="SUPFAM" id="SSF51735">
    <property type="entry name" value="NAD(P)-binding Rossmann-fold domains"/>
    <property type="match status" value="1"/>
</dbReference>
<dbReference type="Pfam" id="PF00107">
    <property type="entry name" value="ADH_zinc_N"/>
    <property type="match status" value="1"/>
</dbReference>
<dbReference type="InterPro" id="IPR036291">
    <property type="entry name" value="NAD(P)-bd_dom_sf"/>
</dbReference>
<dbReference type="SMART" id="SM00829">
    <property type="entry name" value="PKS_ER"/>
    <property type="match status" value="1"/>
</dbReference>